<feature type="domain" description="DUF4369" evidence="1">
    <location>
        <begin position="26"/>
        <end position="125"/>
    </location>
</feature>
<name>A0A9X1U5A0_9FLAO</name>
<reference evidence="2" key="1">
    <citation type="submission" date="2021-09" db="EMBL/GenBank/DDBJ databases">
        <title>Genome of Aequorivita sp. strain F64183.</title>
        <authorList>
            <person name="Wang Y."/>
        </authorList>
    </citation>
    <scope>NUCLEOTIDE SEQUENCE</scope>
    <source>
        <strain evidence="2">F64183</strain>
    </source>
</reference>
<dbReference type="AlphaFoldDB" id="A0A9X1U5A0"/>
<dbReference type="Pfam" id="PF14289">
    <property type="entry name" value="DUF4369"/>
    <property type="match status" value="1"/>
</dbReference>
<evidence type="ECO:0000313" key="2">
    <source>
        <dbReference type="EMBL" id="MCG2431790.1"/>
    </source>
</evidence>
<organism evidence="2 3">
    <name type="scientific">Aequorivita xiaoshiensis</name>
    <dbReference type="NCBI Taxonomy" id="2874476"/>
    <lineage>
        <taxon>Bacteria</taxon>
        <taxon>Pseudomonadati</taxon>
        <taxon>Bacteroidota</taxon>
        <taxon>Flavobacteriia</taxon>
        <taxon>Flavobacteriales</taxon>
        <taxon>Flavobacteriaceae</taxon>
        <taxon>Aequorivita</taxon>
    </lineage>
</organism>
<proteinExistence type="predicted"/>
<comment type="caution">
    <text evidence="2">The sequence shown here is derived from an EMBL/GenBank/DDBJ whole genome shotgun (WGS) entry which is preliminary data.</text>
</comment>
<dbReference type="RefSeq" id="WP_237608870.1">
    <property type="nucleotide sequence ID" value="NZ_JAIRBB010000011.1"/>
</dbReference>
<evidence type="ECO:0000259" key="1">
    <source>
        <dbReference type="Pfam" id="PF14289"/>
    </source>
</evidence>
<dbReference type="Proteomes" id="UP001139462">
    <property type="component" value="Unassembled WGS sequence"/>
</dbReference>
<dbReference type="EMBL" id="JAIRBB010000011">
    <property type="protein sequence ID" value="MCG2431790.1"/>
    <property type="molecule type" value="Genomic_DNA"/>
</dbReference>
<gene>
    <name evidence="2" type="ORF">K8344_11715</name>
</gene>
<accession>A0A9X1U5A0</accession>
<sequence length="239" mass="27321">MRYFLLIAIVLVSLVSCNNTKDTEIMNITGTVKGLKKGTILFQKFEDTVLVTIDSVIVDGNSNFKFSDKVESPEVYYLYVRLKDGTLKDDRITFFAENSDINITTNLKNFGSAAVVTGSENDKAYRDYLKLKNRYVIKNLSLIEERLKLKNNASEASRAKIEDKQRALHSSKYFATINFALNHKEYELAPYLVLSEVYDANIKYLDTVYNALTPKVKDSKYGKELESFIVNRKKTDTIL</sequence>
<dbReference type="InterPro" id="IPR025380">
    <property type="entry name" value="DUF4369"/>
</dbReference>
<dbReference type="PROSITE" id="PS51257">
    <property type="entry name" value="PROKAR_LIPOPROTEIN"/>
    <property type="match status" value="1"/>
</dbReference>
<protein>
    <submittedName>
        <fullName evidence="2">DUF4369 domain-containing protein</fullName>
    </submittedName>
</protein>
<evidence type="ECO:0000313" key="3">
    <source>
        <dbReference type="Proteomes" id="UP001139462"/>
    </source>
</evidence>
<keyword evidence="3" id="KW-1185">Reference proteome</keyword>